<gene>
    <name evidence="4" type="primary">ftsZ</name>
    <name evidence="8" type="ORF">UY25_C0003G0054</name>
</gene>
<evidence type="ECO:0000256" key="2">
    <source>
        <dbReference type="ARBA" id="ARBA00022741"/>
    </source>
</evidence>
<keyword evidence="4" id="KW-0131">Cell cycle</keyword>
<dbReference type="CDD" id="cd02201">
    <property type="entry name" value="FtsZ_type1"/>
    <property type="match status" value="1"/>
</dbReference>
<feature type="compositionally biased region" description="Basic residues" evidence="5">
    <location>
        <begin position="448"/>
        <end position="461"/>
    </location>
</feature>
<evidence type="ECO:0000256" key="1">
    <source>
        <dbReference type="ARBA" id="ARBA00009690"/>
    </source>
</evidence>
<dbReference type="SMART" id="SM00865">
    <property type="entry name" value="Tubulin_C"/>
    <property type="match status" value="1"/>
</dbReference>
<comment type="similarity">
    <text evidence="1 4">Belongs to the FtsZ family.</text>
</comment>
<feature type="compositionally biased region" description="Basic and acidic residues" evidence="5">
    <location>
        <begin position="475"/>
        <end position="485"/>
    </location>
</feature>
<dbReference type="InterPro" id="IPR003008">
    <property type="entry name" value="Tubulin_FtsZ_GTPase"/>
</dbReference>
<dbReference type="InterPro" id="IPR024757">
    <property type="entry name" value="FtsZ_C"/>
</dbReference>
<accession>A0A837ISG2</accession>
<name>A0A837ISG2_9BACT</name>
<comment type="caution">
    <text evidence="8">The sequence shown here is derived from an EMBL/GenBank/DDBJ whole genome shotgun (WGS) entry which is preliminary data.</text>
</comment>
<evidence type="ECO:0000256" key="5">
    <source>
        <dbReference type="SAM" id="MobiDB-lite"/>
    </source>
</evidence>
<feature type="region of interest" description="Disordered" evidence="5">
    <location>
        <begin position="475"/>
        <end position="494"/>
    </location>
</feature>
<dbReference type="PROSITE" id="PS00227">
    <property type="entry name" value="TUBULIN"/>
    <property type="match status" value="1"/>
</dbReference>
<feature type="compositionally biased region" description="Basic residues" evidence="5">
    <location>
        <begin position="19"/>
        <end position="29"/>
    </location>
</feature>
<dbReference type="PANTHER" id="PTHR30314">
    <property type="entry name" value="CELL DIVISION PROTEIN FTSZ-RELATED"/>
    <property type="match status" value="1"/>
</dbReference>
<evidence type="ECO:0000256" key="3">
    <source>
        <dbReference type="ARBA" id="ARBA00023134"/>
    </source>
</evidence>
<dbReference type="GO" id="GO:0007017">
    <property type="term" value="P:microtubule-based process"/>
    <property type="evidence" value="ECO:0007669"/>
    <property type="project" value="InterPro"/>
</dbReference>
<dbReference type="AlphaFoldDB" id="A0A837ISG2"/>
<dbReference type="GO" id="GO:0005525">
    <property type="term" value="F:GTP binding"/>
    <property type="evidence" value="ECO:0007669"/>
    <property type="project" value="UniProtKB-UniRule"/>
</dbReference>
<dbReference type="Proteomes" id="UP000034462">
    <property type="component" value="Unassembled WGS sequence"/>
</dbReference>
<dbReference type="GO" id="GO:0000917">
    <property type="term" value="P:division septum assembly"/>
    <property type="evidence" value="ECO:0007669"/>
    <property type="project" value="UniProtKB-KW"/>
</dbReference>
<dbReference type="Gene3D" id="3.40.50.1440">
    <property type="entry name" value="Tubulin/FtsZ, GTPase domain"/>
    <property type="match status" value="1"/>
</dbReference>
<dbReference type="InterPro" id="IPR045061">
    <property type="entry name" value="FtsZ/CetZ"/>
</dbReference>
<comment type="subcellular location">
    <subcellularLocation>
        <location evidence="4">Cytoplasm</location>
    </subcellularLocation>
    <text evidence="4">Assembles at midcell at the inner surface of the cytoplasmic membrane.</text>
</comment>
<feature type="domain" description="Tubulin/FtsZ 2-layer sandwich" evidence="7">
    <location>
        <begin position="243"/>
        <end position="360"/>
    </location>
</feature>
<dbReference type="InterPro" id="IPR036525">
    <property type="entry name" value="Tubulin/FtsZ_GTPase_sf"/>
</dbReference>
<dbReference type="InterPro" id="IPR008280">
    <property type="entry name" value="Tub_FtsZ_C"/>
</dbReference>
<dbReference type="SMART" id="SM00864">
    <property type="entry name" value="Tubulin"/>
    <property type="match status" value="1"/>
</dbReference>
<dbReference type="Pfam" id="PF12327">
    <property type="entry name" value="FtsZ_C"/>
    <property type="match status" value="1"/>
</dbReference>
<feature type="domain" description="Tubulin/FtsZ GTPase" evidence="6">
    <location>
        <begin position="49"/>
        <end position="241"/>
    </location>
</feature>
<dbReference type="InterPro" id="IPR018316">
    <property type="entry name" value="Tubulin/FtsZ_2-layer-sand-dom"/>
</dbReference>
<sequence length="494" mass="53333">MATKKKARVSPRASEKAAKKGSRKPVKSVSKKALARETLSLFENVHRAKIKLIGIGGGGGNIASEIASRAQRFDFVGANTDSQALKELSRKVKSFPFGQDLTGGLGCGMNAELGERAAKAEKDRIKRLLEGSDICILIASLGGGTGSGATATFAEVAQELHILCLGIFTLPFAFEGERRKQIAQTALETIKPLVNAYVVIPNEHIFQVIDEKTPLKEALSVVNKKLAATLQGFMDMLSLPGLINIDFADVRSILEGRGRLAFINSADGAGAAKAQEVVQGILENPLYTYTIAGADRVLFNVGGDRNMKMQEVAHISSAISAYNPRARVIFGMSCSARAKDRLKVTLFAIGCDESGKPQKKARQRKRGGAGEKHREQMQEGILAAKGAEGKDAVPGRAGQQAARQSSRPEQSLKGKQAGLRSRDAERGQAKTAAKGKKRPQRQSASPAPHKKGHAQKSKVRRNALDLKKAVDEELKELEEREREWDIPAFLRNKA</sequence>
<reference evidence="8 9" key="1">
    <citation type="journal article" date="2015" name="Nature">
        <title>rRNA introns, odd ribosomes, and small enigmatic genomes across a large radiation of phyla.</title>
        <authorList>
            <person name="Brown C.T."/>
            <person name="Hug L.A."/>
            <person name="Thomas B.C."/>
            <person name="Sharon I."/>
            <person name="Castelle C.J."/>
            <person name="Singh A."/>
            <person name="Wilkins M.J."/>
            <person name="Williams K.H."/>
            <person name="Banfield J.F."/>
        </authorList>
    </citation>
    <scope>NUCLEOTIDE SEQUENCE [LARGE SCALE GENOMIC DNA]</scope>
</reference>
<evidence type="ECO:0000256" key="4">
    <source>
        <dbReference type="HAMAP-Rule" id="MF_00909"/>
    </source>
</evidence>
<comment type="subunit">
    <text evidence="4">Homodimer. Polymerizes to form a dynamic ring structure in a strictly GTP-dependent manner. Interacts directly with several other division proteins.</text>
</comment>
<dbReference type="GO" id="GO:0005737">
    <property type="term" value="C:cytoplasm"/>
    <property type="evidence" value="ECO:0007669"/>
    <property type="project" value="UniProtKB-SubCell"/>
</dbReference>
<evidence type="ECO:0000313" key="9">
    <source>
        <dbReference type="Proteomes" id="UP000034462"/>
    </source>
</evidence>
<keyword evidence="4" id="KW-0963">Cytoplasm</keyword>
<feature type="binding site" evidence="4">
    <location>
        <position position="223"/>
    </location>
    <ligand>
        <name>GTP</name>
        <dbReference type="ChEBI" id="CHEBI:37565"/>
    </ligand>
</feature>
<evidence type="ECO:0000259" key="6">
    <source>
        <dbReference type="SMART" id="SM00864"/>
    </source>
</evidence>
<comment type="function">
    <text evidence="4">Essential cell division protein that forms a contractile ring structure (Z ring) at the future cell division site. The regulation of the ring assembly controls the timing and the location of cell division. One of the functions of the FtsZ ring is to recruit other cell division proteins to the septum to produce a new cell wall between the dividing cells. Binds GTP and shows GTPase activity.</text>
</comment>
<keyword evidence="3 4" id="KW-0342">GTP-binding</keyword>
<feature type="region of interest" description="Disordered" evidence="5">
    <location>
        <begin position="355"/>
        <end position="466"/>
    </location>
</feature>
<dbReference type="InterPro" id="IPR017975">
    <property type="entry name" value="Tubulin_CS"/>
</dbReference>
<dbReference type="GO" id="GO:0005874">
    <property type="term" value="C:microtubule"/>
    <property type="evidence" value="ECO:0007669"/>
    <property type="project" value="InterPro"/>
</dbReference>
<keyword evidence="2 4" id="KW-0547">Nucleotide-binding</keyword>
<keyword evidence="4 8" id="KW-0132">Cell division</keyword>
<dbReference type="PRINTS" id="PR00423">
    <property type="entry name" value="CELLDVISFTSZ"/>
</dbReference>
<dbReference type="GO" id="GO:0032153">
    <property type="term" value="C:cell division site"/>
    <property type="evidence" value="ECO:0007669"/>
    <property type="project" value="UniProtKB-UniRule"/>
</dbReference>
<organism evidence="8 9">
    <name type="scientific">Candidatus Yanofskybacteria bacterium GW2011_GWC1_48_11</name>
    <dbReference type="NCBI Taxonomy" id="1619027"/>
    <lineage>
        <taxon>Bacteria</taxon>
        <taxon>Candidatus Yanofskyibacteriota</taxon>
    </lineage>
</organism>
<dbReference type="GO" id="GO:0003924">
    <property type="term" value="F:GTPase activity"/>
    <property type="evidence" value="ECO:0007669"/>
    <property type="project" value="UniProtKB-UniRule"/>
</dbReference>
<feature type="binding site" evidence="4">
    <location>
        <position position="179"/>
    </location>
    <ligand>
        <name>GTP</name>
        <dbReference type="ChEBI" id="CHEBI:37565"/>
    </ligand>
</feature>
<dbReference type="GO" id="GO:0043093">
    <property type="term" value="P:FtsZ-dependent cytokinesis"/>
    <property type="evidence" value="ECO:0007669"/>
    <property type="project" value="UniProtKB-UniRule"/>
</dbReference>
<dbReference type="HAMAP" id="MF_00909">
    <property type="entry name" value="FtsZ"/>
    <property type="match status" value="1"/>
</dbReference>
<dbReference type="GO" id="GO:0051258">
    <property type="term" value="P:protein polymerization"/>
    <property type="evidence" value="ECO:0007669"/>
    <property type="project" value="UniProtKB-UniRule"/>
</dbReference>
<evidence type="ECO:0000259" key="7">
    <source>
        <dbReference type="SMART" id="SM00865"/>
    </source>
</evidence>
<feature type="binding site" evidence="4">
    <location>
        <begin position="144"/>
        <end position="146"/>
    </location>
    <ligand>
        <name>GTP</name>
        <dbReference type="ChEBI" id="CHEBI:37565"/>
    </ligand>
</feature>
<dbReference type="SUPFAM" id="SSF52490">
    <property type="entry name" value="Tubulin nucleotide-binding domain-like"/>
    <property type="match status" value="1"/>
</dbReference>
<dbReference type="SUPFAM" id="SSF55307">
    <property type="entry name" value="Tubulin C-terminal domain-like"/>
    <property type="match status" value="1"/>
</dbReference>
<dbReference type="PANTHER" id="PTHR30314:SF3">
    <property type="entry name" value="MITOCHONDRIAL DIVISION PROTEIN FSZA"/>
    <property type="match status" value="1"/>
</dbReference>
<feature type="compositionally biased region" description="Basic residues" evidence="5">
    <location>
        <begin position="357"/>
        <end position="367"/>
    </location>
</feature>
<proteinExistence type="inferred from homology"/>
<evidence type="ECO:0000313" key="8">
    <source>
        <dbReference type="EMBL" id="KKU93183.1"/>
    </source>
</evidence>
<protein>
    <recommendedName>
        <fullName evidence="4">Cell division protein FtsZ</fullName>
    </recommendedName>
</protein>
<dbReference type="Pfam" id="PF00091">
    <property type="entry name" value="Tubulin"/>
    <property type="match status" value="1"/>
</dbReference>
<feature type="compositionally biased region" description="Basic and acidic residues" evidence="5">
    <location>
        <begin position="368"/>
        <end position="377"/>
    </location>
</feature>
<keyword evidence="4" id="KW-0717">Septation</keyword>
<dbReference type="InterPro" id="IPR000158">
    <property type="entry name" value="Cell_div_FtsZ"/>
</dbReference>
<feature type="binding site" evidence="4">
    <location>
        <begin position="57"/>
        <end position="61"/>
    </location>
    <ligand>
        <name>GTP</name>
        <dbReference type="ChEBI" id="CHEBI:37565"/>
    </ligand>
</feature>
<dbReference type="EMBL" id="LCPH01000003">
    <property type="protein sequence ID" value="KKU93183.1"/>
    <property type="molecule type" value="Genomic_DNA"/>
</dbReference>
<feature type="binding site" evidence="4">
    <location>
        <position position="175"/>
    </location>
    <ligand>
        <name>GTP</name>
        <dbReference type="ChEBI" id="CHEBI:37565"/>
    </ligand>
</feature>
<feature type="region of interest" description="Disordered" evidence="5">
    <location>
        <begin position="1"/>
        <end position="29"/>
    </location>
</feature>